<dbReference type="FunFam" id="2.40.10.10:FF:000068">
    <property type="entry name" value="transmembrane protease serine 2"/>
    <property type="match status" value="1"/>
</dbReference>
<evidence type="ECO:0000256" key="1">
    <source>
        <dbReference type="ARBA" id="ARBA00023157"/>
    </source>
</evidence>
<keyword evidence="4" id="KW-1185">Reference proteome</keyword>
<gene>
    <name evidence="3" type="ORF">NQ314_005553</name>
</gene>
<dbReference type="InterPro" id="IPR001254">
    <property type="entry name" value="Trypsin_dom"/>
</dbReference>
<dbReference type="Gene3D" id="2.40.10.10">
    <property type="entry name" value="Trypsin-like serine proteases"/>
    <property type="match status" value="3"/>
</dbReference>
<name>A0AAV8ZJH8_9CUCU</name>
<dbReference type="CDD" id="cd00190">
    <property type="entry name" value="Tryp_SPc"/>
    <property type="match status" value="1"/>
</dbReference>
<comment type="caution">
    <text evidence="3">The sequence shown here is derived from an EMBL/GenBank/DDBJ whole genome shotgun (WGS) entry which is preliminary data.</text>
</comment>
<proteinExistence type="predicted"/>
<dbReference type="InterPro" id="IPR051333">
    <property type="entry name" value="CLIP_Serine_Protease"/>
</dbReference>
<dbReference type="PRINTS" id="PR00722">
    <property type="entry name" value="CHYMOTRYPSIN"/>
</dbReference>
<keyword evidence="1" id="KW-1015">Disulfide bond</keyword>
<dbReference type="InterPro" id="IPR009003">
    <property type="entry name" value="Peptidase_S1_PA"/>
</dbReference>
<dbReference type="EMBL" id="JANEYF010001537">
    <property type="protein sequence ID" value="KAJ8963548.1"/>
    <property type="molecule type" value="Genomic_DNA"/>
</dbReference>
<dbReference type="Pfam" id="PF00089">
    <property type="entry name" value="Trypsin"/>
    <property type="match status" value="1"/>
</dbReference>
<evidence type="ECO:0000259" key="2">
    <source>
        <dbReference type="PROSITE" id="PS50240"/>
    </source>
</evidence>
<dbReference type="InterPro" id="IPR018114">
    <property type="entry name" value="TRYPSIN_HIS"/>
</dbReference>
<dbReference type="PANTHER" id="PTHR24260">
    <property type="match status" value="1"/>
</dbReference>
<dbReference type="InterPro" id="IPR043504">
    <property type="entry name" value="Peptidase_S1_PA_chymotrypsin"/>
</dbReference>
<dbReference type="GO" id="GO:0006508">
    <property type="term" value="P:proteolysis"/>
    <property type="evidence" value="ECO:0007669"/>
    <property type="project" value="InterPro"/>
</dbReference>
<protein>
    <recommendedName>
        <fullName evidence="2">Peptidase S1 domain-containing protein</fullName>
    </recommendedName>
</protein>
<evidence type="ECO:0000313" key="3">
    <source>
        <dbReference type="EMBL" id="KAJ8963548.1"/>
    </source>
</evidence>
<dbReference type="SUPFAM" id="SSF50494">
    <property type="entry name" value="Trypsin-like serine proteases"/>
    <property type="match status" value="1"/>
</dbReference>
<evidence type="ECO:0000313" key="4">
    <source>
        <dbReference type="Proteomes" id="UP001162156"/>
    </source>
</evidence>
<sequence>QWPWHAALYSSKGIQLIYTCGGTLITAQHVVTAAHCVTRPQTKIAINPDNLLVYLVQDRDVSEIFVHPEYNYSVYFNDIAVLKLARPVELTNFVQPCCLWDEDTDIENLIDKQGTSVCNGDSGGGMVFPKKGTSGQNTVWQIRGLVSVAVALQERGICDTSEYIVFTDVAKHIHWIRQVLAK</sequence>
<feature type="non-terminal residue" evidence="3">
    <location>
        <position position="1"/>
    </location>
</feature>
<dbReference type="PROSITE" id="PS00134">
    <property type="entry name" value="TRYPSIN_HIS"/>
    <property type="match status" value="1"/>
</dbReference>
<organism evidence="3 4">
    <name type="scientific">Rhamnusium bicolor</name>
    <dbReference type="NCBI Taxonomy" id="1586634"/>
    <lineage>
        <taxon>Eukaryota</taxon>
        <taxon>Metazoa</taxon>
        <taxon>Ecdysozoa</taxon>
        <taxon>Arthropoda</taxon>
        <taxon>Hexapoda</taxon>
        <taxon>Insecta</taxon>
        <taxon>Pterygota</taxon>
        <taxon>Neoptera</taxon>
        <taxon>Endopterygota</taxon>
        <taxon>Coleoptera</taxon>
        <taxon>Polyphaga</taxon>
        <taxon>Cucujiformia</taxon>
        <taxon>Chrysomeloidea</taxon>
        <taxon>Cerambycidae</taxon>
        <taxon>Lepturinae</taxon>
        <taxon>Rhagiini</taxon>
        <taxon>Rhamnusium</taxon>
    </lineage>
</organism>
<dbReference type="GO" id="GO:0004252">
    <property type="term" value="F:serine-type endopeptidase activity"/>
    <property type="evidence" value="ECO:0007669"/>
    <property type="project" value="InterPro"/>
</dbReference>
<feature type="domain" description="Peptidase S1" evidence="2">
    <location>
        <begin position="1"/>
        <end position="181"/>
    </location>
</feature>
<dbReference type="Proteomes" id="UP001162156">
    <property type="component" value="Unassembled WGS sequence"/>
</dbReference>
<reference evidence="3" key="1">
    <citation type="journal article" date="2023" name="Insect Mol. Biol.">
        <title>Genome sequencing provides insights into the evolution of gene families encoding plant cell wall-degrading enzymes in longhorned beetles.</title>
        <authorList>
            <person name="Shin N.R."/>
            <person name="Okamura Y."/>
            <person name="Kirsch R."/>
            <person name="Pauchet Y."/>
        </authorList>
    </citation>
    <scope>NUCLEOTIDE SEQUENCE</scope>
    <source>
        <strain evidence="3">RBIC_L_NR</strain>
    </source>
</reference>
<dbReference type="InterPro" id="IPR001314">
    <property type="entry name" value="Peptidase_S1A"/>
</dbReference>
<dbReference type="PROSITE" id="PS50240">
    <property type="entry name" value="TRYPSIN_DOM"/>
    <property type="match status" value="1"/>
</dbReference>
<dbReference type="AlphaFoldDB" id="A0AAV8ZJH8"/>
<dbReference type="SMART" id="SM00020">
    <property type="entry name" value="Tryp_SPc"/>
    <property type="match status" value="1"/>
</dbReference>
<dbReference type="PANTHER" id="PTHR24260:SF143">
    <property type="entry name" value="SERINE PROTEASE GD-LIKE PROTEIN"/>
    <property type="match status" value="1"/>
</dbReference>
<accession>A0AAV8ZJH8</accession>